<proteinExistence type="predicted"/>
<feature type="transmembrane region" description="Helical" evidence="1">
    <location>
        <begin position="286"/>
        <end position="307"/>
    </location>
</feature>
<name>A0A2H0B702_9BACT</name>
<sequence length="322" mass="35478">MSINRRRNLFGNCLISFIILFLISTFVLTLKTQRINAQGFAALTIIPPKFELFGNPGDTINEKIRVRNESDQAVTYSVVVEDFTTTGEEGQVILEEGDTVSSFSLAKWIETSSKDLIFQPKEEKSINFIINIPKNAEPGGHYASILFQAGDDAQLEGGGAQVAHRVGSLILLRVSGNVTENAVIEEFSTPKYLEKGPVDFMLRLKNEGNTHISPQGTIVITDIFGKKVDEVPLEGRNVLPGATRKMDTNWTKNNILGNYTATLIATYGQNKLPLTASVRFTVVPKLILIIIGIGLFGLIGFISTLFFGRKRIGKVLQVIFRG</sequence>
<evidence type="ECO:0000313" key="3">
    <source>
        <dbReference type="Proteomes" id="UP000229459"/>
    </source>
</evidence>
<evidence type="ECO:0000313" key="2">
    <source>
        <dbReference type="EMBL" id="PIP53426.1"/>
    </source>
</evidence>
<dbReference type="Proteomes" id="UP000229459">
    <property type="component" value="Unassembled WGS sequence"/>
</dbReference>
<keyword evidence="1" id="KW-1133">Transmembrane helix</keyword>
<comment type="caution">
    <text evidence="2">The sequence shown here is derived from an EMBL/GenBank/DDBJ whole genome shotgun (WGS) entry which is preliminary data.</text>
</comment>
<protein>
    <recommendedName>
        <fullName evidence="4">DUF916 domain-containing protein</fullName>
    </recommendedName>
</protein>
<keyword evidence="1" id="KW-0472">Membrane</keyword>
<feature type="transmembrane region" description="Helical" evidence="1">
    <location>
        <begin position="9"/>
        <end position="30"/>
    </location>
</feature>
<evidence type="ECO:0000256" key="1">
    <source>
        <dbReference type="SAM" id="Phobius"/>
    </source>
</evidence>
<organism evidence="2 3">
    <name type="scientific">Candidatus Beckwithbacteria bacterium CG23_combo_of_CG06-09_8_20_14_all_34_8</name>
    <dbReference type="NCBI Taxonomy" id="1974497"/>
    <lineage>
        <taxon>Bacteria</taxon>
        <taxon>Candidatus Beckwithiibacteriota</taxon>
    </lineage>
</organism>
<gene>
    <name evidence="2" type="ORF">COX08_01070</name>
</gene>
<dbReference type="AlphaFoldDB" id="A0A2H0B702"/>
<reference evidence="2 3" key="1">
    <citation type="submission" date="2017-09" db="EMBL/GenBank/DDBJ databases">
        <title>Depth-based differentiation of microbial function through sediment-hosted aquifers and enrichment of novel symbionts in the deep terrestrial subsurface.</title>
        <authorList>
            <person name="Probst A.J."/>
            <person name="Ladd B."/>
            <person name="Jarett J.K."/>
            <person name="Geller-Mcgrath D.E."/>
            <person name="Sieber C.M."/>
            <person name="Emerson J.B."/>
            <person name="Anantharaman K."/>
            <person name="Thomas B.C."/>
            <person name="Malmstrom R."/>
            <person name="Stieglmeier M."/>
            <person name="Klingl A."/>
            <person name="Woyke T."/>
            <person name="Ryan C.M."/>
            <person name="Banfield J.F."/>
        </authorList>
    </citation>
    <scope>NUCLEOTIDE SEQUENCE [LARGE SCALE GENOMIC DNA]</scope>
    <source>
        <strain evidence="2">CG23_combo_of_CG06-09_8_20_14_all_34_8</strain>
    </source>
</reference>
<dbReference type="EMBL" id="PCSR01000023">
    <property type="protein sequence ID" value="PIP53426.1"/>
    <property type="molecule type" value="Genomic_DNA"/>
</dbReference>
<evidence type="ECO:0008006" key="4">
    <source>
        <dbReference type="Google" id="ProtNLM"/>
    </source>
</evidence>
<keyword evidence="1" id="KW-0812">Transmembrane</keyword>
<accession>A0A2H0B702</accession>